<dbReference type="OrthoDB" id="7389478at2"/>
<keyword evidence="3" id="KW-1185">Reference proteome</keyword>
<evidence type="ECO:0000313" key="2">
    <source>
        <dbReference type="EMBL" id="RIV85877.1"/>
    </source>
</evidence>
<feature type="signal peptide" evidence="1">
    <location>
        <begin position="1"/>
        <end position="27"/>
    </location>
</feature>
<gene>
    <name evidence="2" type="ORF">D2V07_11250</name>
</gene>
<dbReference type="EMBL" id="QXFL01000004">
    <property type="protein sequence ID" value="RIV85877.1"/>
    <property type="molecule type" value="Genomic_DNA"/>
</dbReference>
<dbReference type="RefSeq" id="WP_119587068.1">
    <property type="nucleotide sequence ID" value="NZ_CAWODQ010000024.1"/>
</dbReference>
<feature type="chain" id="PRO_5019406027" description="HEAT repeat domain-containing protein" evidence="1">
    <location>
        <begin position="28"/>
        <end position="379"/>
    </location>
</feature>
<proteinExistence type="predicted"/>
<accession>A0A418NSC5</accession>
<dbReference type="Proteomes" id="UP000286576">
    <property type="component" value="Unassembled WGS sequence"/>
</dbReference>
<reference evidence="2 3" key="1">
    <citation type="submission" date="2018-08" db="EMBL/GenBank/DDBJ databases">
        <title>Erythrobacter zhengii sp.nov., a bacterium isolated from deep-sea sediment.</title>
        <authorList>
            <person name="Fang C."/>
            <person name="Wu Y.-H."/>
            <person name="Sun C."/>
            <person name="Wang H."/>
            <person name="Cheng H."/>
            <person name="Meng F.-X."/>
            <person name="Wang C.-S."/>
            <person name="Xu X.-W."/>
        </authorList>
    </citation>
    <scope>NUCLEOTIDE SEQUENCE [LARGE SCALE GENOMIC DNA]</scope>
    <source>
        <strain evidence="2 3">V18</strain>
    </source>
</reference>
<evidence type="ECO:0008006" key="4">
    <source>
        <dbReference type="Google" id="ProtNLM"/>
    </source>
</evidence>
<evidence type="ECO:0000313" key="3">
    <source>
        <dbReference type="Proteomes" id="UP000286576"/>
    </source>
</evidence>
<protein>
    <recommendedName>
        <fullName evidence="4">HEAT repeat domain-containing protein</fullName>
    </recommendedName>
</protein>
<evidence type="ECO:0000256" key="1">
    <source>
        <dbReference type="SAM" id="SignalP"/>
    </source>
</evidence>
<comment type="caution">
    <text evidence="2">The sequence shown here is derived from an EMBL/GenBank/DDBJ whole genome shotgun (WGS) entry which is preliminary data.</text>
</comment>
<keyword evidence="1" id="KW-0732">Signal</keyword>
<name>A0A418NSC5_9SPHN</name>
<organism evidence="2 3">
    <name type="scientific">Aurantiacibacter zhengii</name>
    <dbReference type="NCBI Taxonomy" id="2307003"/>
    <lineage>
        <taxon>Bacteria</taxon>
        <taxon>Pseudomonadati</taxon>
        <taxon>Pseudomonadota</taxon>
        <taxon>Alphaproteobacteria</taxon>
        <taxon>Sphingomonadales</taxon>
        <taxon>Erythrobacteraceae</taxon>
        <taxon>Aurantiacibacter</taxon>
    </lineage>
</organism>
<dbReference type="AlphaFoldDB" id="A0A418NSC5"/>
<sequence>MRKFAIIATSALLAVASAGQALSNALADDNPALAASLSPYAAPALEKSAVALVTADPETNSVDFTASEPAARRAVDAGLLSTEALAILAMQGEDQQTRTAILDAAQAASRRGRVLNSAALIAALEAEDNTLLLATLNRTLLLYPSQQDTTVPLMVQQLANERLVPAFVDILETEPLWGAQFFREAVLQPELADNIARVRLGLSPDTAVDYEADRAILRLLARTQKIDEAAQLFARIRSLDSVPVARGSLGWEDEYTPFHWQFYDQDNRFARKSTDGDSIMISTRGGYGGVLARRLIRLGNTTMVFQVEHTLDPGASGRVRLTLECPGTEQRWSDTLGPSPTMMRLDRELDCKYAWLGIAARAPNGGDAISGEILDISIM</sequence>